<keyword evidence="4" id="KW-0325">Glycoprotein</keyword>
<evidence type="ECO:0000256" key="6">
    <source>
        <dbReference type="RuleBase" id="RU000489"/>
    </source>
</evidence>
<gene>
    <name evidence="9" type="ORF">QN277_026398</name>
</gene>
<dbReference type="SMART" id="SM00636">
    <property type="entry name" value="Glyco_18"/>
    <property type="match status" value="1"/>
</dbReference>
<dbReference type="GO" id="GO:0004568">
    <property type="term" value="F:chitinase activity"/>
    <property type="evidence" value="ECO:0007669"/>
    <property type="project" value="TreeGrafter"/>
</dbReference>
<evidence type="ECO:0000256" key="4">
    <source>
        <dbReference type="ARBA" id="ARBA00023180"/>
    </source>
</evidence>
<dbReference type="InterPro" id="IPR017853">
    <property type="entry name" value="GH"/>
</dbReference>
<dbReference type="Gene3D" id="3.20.20.80">
    <property type="entry name" value="Glycosidases"/>
    <property type="match status" value="1"/>
</dbReference>
<feature type="signal peptide" evidence="7">
    <location>
        <begin position="1"/>
        <end position="26"/>
    </location>
</feature>
<evidence type="ECO:0000313" key="10">
    <source>
        <dbReference type="Proteomes" id="UP001293593"/>
    </source>
</evidence>
<evidence type="ECO:0000259" key="8">
    <source>
        <dbReference type="PROSITE" id="PS51910"/>
    </source>
</evidence>
<dbReference type="Gene3D" id="3.10.50.10">
    <property type="match status" value="1"/>
</dbReference>
<keyword evidence="10" id="KW-1185">Reference proteome</keyword>
<proteinExistence type="inferred from homology"/>
<keyword evidence="2 7" id="KW-0732">Signal</keyword>
<dbReference type="PANTHER" id="PTHR11177:SF396">
    <property type="entry name" value="NOD FACTOR HYDROLASE PROTEIN 1"/>
    <property type="match status" value="1"/>
</dbReference>
<evidence type="ECO:0000313" key="9">
    <source>
        <dbReference type="EMBL" id="KAK4265333.1"/>
    </source>
</evidence>
<evidence type="ECO:0000256" key="1">
    <source>
        <dbReference type="ARBA" id="ARBA00008682"/>
    </source>
</evidence>
<keyword evidence="3 6" id="KW-0378">Hydrolase</keyword>
<dbReference type="EMBL" id="JAWXYG010000008">
    <property type="protein sequence ID" value="KAK4265333.1"/>
    <property type="molecule type" value="Genomic_DNA"/>
</dbReference>
<dbReference type="FunFam" id="3.10.50.10:FF:000003">
    <property type="entry name" value="Class V chitinase CHIT5b"/>
    <property type="match status" value="1"/>
</dbReference>
<dbReference type="PANTHER" id="PTHR11177">
    <property type="entry name" value="CHITINASE"/>
    <property type="match status" value="1"/>
</dbReference>
<dbReference type="InterPro" id="IPR050314">
    <property type="entry name" value="Glycosyl_Hydrlase_18"/>
</dbReference>
<dbReference type="InterPro" id="IPR001223">
    <property type="entry name" value="Glyco_hydro18_cat"/>
</dbReference>
<dbReference type="PROSITE" id="PS51910">
    <property type="entry name" value="GH18_2"/>
    <property type="match status" value="1"/>
</dbReference>
<organism evidence="9 10">
    <name type="scientific">Acacia crassicarpa</name>
    <name type="common">northern wattle</name>
    <dbReference type="NCBI Taxonomy" id="499986"/>
    <lineage>
        <taxon>Eukaryota</taxon>
        <taxon>Viridiplantae</taxon>
        <taxon>Streptophyta</taxon>
        <taxon>Embryophyta</taxon>
        <taxon>Tracheophyta</taxon>
        <taxon>Spermatophyta</taxon>
        <taxon>Magnoliopsida</taxon>
        <taxon>eudicotyledons</taxon>
        <taxon>Gunneridae</taxon>
        <taxon>Pentapetalae</taxon>
        <taxon>rosids</taxon>
        <taxon>fabids</taxon>
        <taxon>Fabales</taxon>
        <taxon>Fabaceae</taxon>
        <taxon>Caesalpinioideae</taxon>
        <taxon>mimosoid clade</taxon>
        <taxon>Acacieae</taxon>
        <taxon>Acacia</taxon>
    </lineage>
</organism>
<sequence>MAATISFVKFLLIVVLLAVTSRSTTALSNSPSVVKAAYWFEQSIFPASAINSSLYTHIYYAFLVPNNITYELQVSNSTAESLSRFTSSLSTKTPPLKTLLSIGGASSDPAVFAQIASNLISRKNFINSTIEVARNFGFDGLDLDWEFPQNSTEMENLDLLLQDWRNAILNDAKRRSQLPLLLTGAVYFAVDFFLSTTSRPYPVASINNNMDWINVMFYDYHGSWGNDTGPLASLFDPKSNVSTQYGLNSWVQAGLYPNKITMGIPLYGRTWELKDPNVHGFGAPAVGAGPGNGAMAYLQVAEFNRQTGATVVHDVDTVSVYSYSGTSWISYDDDLTVTAKISFAQAFGLRGYFFWAAGFDGNGTISSRASKAWMGDKCKCING</sequence>
<dbReference type="GO" id="GO:0005975">
    <property type="term" value="P:carbohydrate metabolic process"/>
    <property type="evidence" value="ECO:0007669"/>
    <property type="project" value="InterPro"/>
</dbReference>
<evidence type="ECO:0000256" key="3">
    <source>
        <dbReference type="ARBA" id="ARBA00022801"/>
    </source>
</evidence>
<dbReference type="AlphaFoldDB" id="A0AAE1JB93"/>
<dbReference type="InterPro" id="IPR001579">
    <property type="entry name" value="Glyco_hydro_18_chit_AS"/>
</dbReference>
<dbReference type="SUPFAM" id="SSF54556">
    <property type="entry name" value="Chitinase insertion domain"/>
    <property type="match status" value="1"/>
</dbReference>
<feature type="chain" id="PRO_5042060402" description="GH18 domain-containing protein" evidence="7">
    <location>
        <begin position="27"/>
        <end position="383"/>
    </location>
</feature>
<dbReference type="InterPro" id="IPR029070">
    <property type="entry name" value="Chitinase_insertion_sf"/>
</dbReference>
<reference evidence="9" key="1">
    <citation type="submission" date="2023-10" db="EMBL/GenBank/DDBJ databases">
        <title>Chromosome-level genome of the transformable northern wattle, Acacia crassicarpa.</title>
        <authorList>
            <person name="Massaro I."/>
            <person name="Sinha N.R."/>
            <person name="Poethig S."/>
            <person name="Leichty A.R."/>
        </authorList>
    </citation>
    <scope>NUCLEOTIDE SEQUENCE</scope>
    <source>
        <strain evidence="9">Acra3RX</strain>
        <tissue evidence="9">Leaf</tissue>
    </source>
</reference>
<evidence type="ECO:0000256" key="5">
    <source>
        <dbReference type="ARBA" id="ARBA00023295"/>
    </source>
</evidence>
<dbReference type="GO" id="GO:0008061">
    <property type="term" value="F:chitin binding"/>
    <property type="evidence" value="ECO:0007669"/>
    <property type="project" value="InterPro"/>
</dbReference>
<dbReference type="GO" id="GO:0005576">
    <property type="term" value="C:extracellular region"/>
    <property type="evidence" value="ECO:0007669"/>
    <property type="project" value="TreeGrafter"/>
</dbReference>
<feature type="domain" description="GH18" evidence="8">
    <location>
        <begin position="33"/>
        <end position="376"/>
    </location>
</feature>
<evidence type="ECO:0000256" key="7">
    <source>
        <dbReference type="SAM" id="SignalP"/>
    </source>
</evidence>
<keyword evidence="5 6" id="KW-0326">Glycosidase</keyword>
<dbReference type="InterPro" id="IPR011583">
    <property type="entry name" value="Chitinase_II/V-like_cat"/>
</dbReference>
<name>A0AAE1JB93_9FABA</name>
<dbReference type="CDD" id="cd02879">
    <property type="entry name" value="GH18_plant_chitinase_class_V"/>
    <property type="match status" value="1"/>
</dbReference>
<evidence type="ECO:0000256" key="2">
    <source>
        <dbReference type="ARBA" id="ARBA00022729"/>
    </source>
</evidence>
<accession>A0AAE1JB93</accession>
<dbReference type="PROSITE" id="PS01095">
    <property type="entry name" value="GH18_1"/>
    <property type="match status" value="1"/>
</dbReference>
<dbReference type="GO" id="GO:0006032">
    <property type="term" value="P:chitin catabolic process"/>
    <property type="evidence" value="ECO:0007669"/>
    <property type="project" value="TreeGrafter"/>
</dbReference>
<dbReference type="Pfam" id="PF00704">
    <property type="entry name" value="Glyco_hydro_18"/>
    <property type="match status" value="1"/>
</dbReference>
<dbReference type="SUPFAM" id="SSF51445">
    <property type="entry name" value="(Trans)glycosidases"/>
    <property type="match status" value="1"/>
</dbReference>
<protein>
    <recommendedName>
        <fullName evidence="8">GH18 domain-containing protein</fullName>
    </recommendedName>
</protein>
<comment type="similarity">
    <text evidence="1">Belongs to the glycosyl hydrolase 18 family. Chitinase class V subfamily.</text>
</comment>
<comment type="caution">
    <text evidence="9">The sequence shown here is derived from an EMBL/GenBank/DDBJ whole genome shotgun (WGS) entry which is preliminary data.</text>
</comment>
<dbReference type="Proteomes" id="UP001293593">
    <property type="component" value="Unassembled WGS sequence"/>
</dbReference>